<evidence type="ECO:0000313" key="2">
    <source>
        <dbReference type="EMBL" id="EGI75758.1"/>
    </source>
</evidence>
<dbReference type="eggNOG" id="COG4704">
    <property type="taxonomic scope" value="Bacteria"/>
</dbReference>
<gene>
    <name evidence="2" type="ORF">HGR_14799</name>
</gene>
<dbReference type="Proteomes" id="UP000016368">
    <property type="component" value="Unassembled WGS sequence"/>
</dbReference>
<evidence type="ECO:0000256" key="1">
    <source>
        <dbReference type="SAM" id="SignalP"/>
    </source>
</evidence>
<dbReference type="AlphaFoldDB" id="F3KWX1"/>
<sequence>MHSYTNRPLACVLLALSSFCASSALPAFAADLVVEVEGLRGTQGVVSVGLFDKPESFPKQFTSGLRTPADKPVVEVVFRDIQPGRYAVSAYQDENGNLELDRGLFGIPKEPYGFSRDARGTAGPPEFRDARFDLGAEGARIRIKLR</sequence>
<name>F3KWX1_9BURK</name>
<dbReference type="RefSeq" id="WP_006299082.1">
    <property type="nucleotide sequence ID" value="NZ_AEGR01000093.1"/>
</dbReference>
<evidence type="ECO:0008006" key="4">
    <source>
        <dbReference type="Google" id="ProtNLM"/>
    </source>
</evidence>
<proteinExistence type="predicted"/>
<feature type="chain" id="PRO_5003297013" description="DUF2141 domain-containing protein" evidence="1">
    <location>
        <begin position="30"/>
        <end position="146"/>
    </location>
</feature>
<keyword evidence="3" id="KW-1185">Reference proteome</keyword>
<reference evidence="2 3" key="1">
    <citation type="journal article" date="2011" name="EMBO J.">
        <title>Structural diversity of bacterial flagellar motors.</title>
        <authorList>
            <person name="Chen S."/>
            <person name="Beeby M."/>
            <person name="Murphy G.E."/>
            <person name="Leadbetter J.R."/>
            <person name="Hendrixson D.R."/>
            <person name="Briegel A."/>
            <person name="Li Z."/>
            <person name="Shi J."/>
            <person name="Tocheva E.I."/>
            <person name="Muller A."/>
            <person name="Dobro M.J."/>
            <person name="Jensen G.J."/>
        </authorList>
    </citation>
    <scope>NUCLEOTIDE SEQUENCE [LARGE SCALE GENOMIC DNA]</scope>
    <source>
        <strain evidence="2 3">ATCC 19624</strain>
    </source>
</reference>
<dbReference type="EMBL" id="AEGR01000093">
    <property type="protein sequence ID" value="EGI75758.1"/>
    <property type="molecule type" value="Genomic_DNA"/>
</dbReference>
<dbReference type="InterPro" id="IPR018673">
    <property type="entry name" value="DUF2141"/>
</dbReference>
<comment type="caution">
    <text evidence="2">The sequence shown here is derived from an EMBL/GenBank/DDBJ whole genome shotgun (WGS) entry which is preliminary data.</text>
</comment>
<organism evidence="2 3">
    <name type="scientific">Hylemonella gracilis ATCC 19624</name>
    <dbReference type="NCBI Taxonomy" id="887062"/>
    <lineage>
        <taxon>Bacteria</taxon>
        <taxon>Pseudomonadati</taxon>
        <taxon>Pseudomonadota</taxon>
        <taxon>Betaproteobacteria</taxon>
        <taxon>Burkholderiales</taxon>
        <taxon>Comamonadaceae</taxon>
        <taxon>Hylemonella</taxon>
    </lineage>
</organism>
<keyword evidence="1" id="KW-0732">Signal</keyword>
<evidence type="ECO:0000313" key="3">
    <source>
        <dbReference type="Proteomes" id="UP000016368"/>
    </source>
</evidence>
<protein>
    <recommendedName>
        <fullName evidence="4">DUF2141 domain-containing protein</fullName>
    </recommendedName>
</protein>
<dbReference type="Pfam" id="PF09912">
    <property type="entry name" value="DUF2141"/>
    <property type="match status" value="1"/>
</dbReference>
<feature type="signal peptide" evidence="1">
    <location>
        <begin position="1"/>
        <end position="29"/>
    </location>
</feature>
<dbReference type="STRING" id="887062.HGR_14799"/>
<accession>F3KWX1</accession>